<dbReference type="Gene3D" id="2.60.40.10">
    <property type="entry name" value="Immunoglobulins"/>
    <property type="match status" value="1"/>
</dbReference>
<keyword evidence="2" id="KW-0812">Transmembrane</keyword>
<dbReference type="InterPro" id="IPR002889">
    <property type="entry name" value="WSC_carb-bd"/>
</dbReference>
<name>A0A1W5D3M7_9LECA</name>
<feature type="domain" description="WSC" evidence="9">
    <location>
        <begin position="933"/>
        <end position="1027"/>
    </location>
</feature>
<evidence type="ECO:0000313" key="10">
    <source>
        <dbReference type="EMBL" id="SLM37562.1"/>
    </source>
</evidence>
<dbReference type="Pfam" id="PF01822">
    <property type="entry name" value="WSC"/>
    <property type="match status" value="3"/>
</dbReference>
<dbReference type="EMBL" id="FWEW01001723">
    <property type="protein sequence ID" value="SLM37562.1"/>
    <property type="molecule type" value="Genomic_DNA"/>
</dbReference>
<feature type="domain" description="WSC" evidence="9">
    <location>
        <begin position="1110"/>
        <end position="1204"/>
    </location>
</feature>
<evidence type="ECO:0000256" key="5">
    <source>
        <dbReference type="ARBA" id="ARBA00023136"/>
    </source>
</evidence>
<dbReference type="PROSITE" id="PS51212">
    <property type="entry name" value="WSC"/>
    <property type="match status" value="3"/>
</dbReference>
<keyword evidence="3 8" id="KW-0732">Signal</keyword>
<evidence type="ECO:0000256" key="8">
    <source>
        <dbReference type="SAM" id="SignalP"/>
    </source>
</evidence>
<dbReference type="SMART" id="SM00321">
    <property type="entry name" value="WSC"/>
    <property type="match status" value="3"/>
</dbReference>
<keyword evidence="5" id="KW-0472">Membrane</keyword>
<evidence type="ECO:0000259" key="9">
    <source>
        <dbReference type="PROSITE" id="PS51212"/>
    </source>
</evidence>
<comment type="subcellular location">
    <subcellularLocation>
        <location evidence="1">Membrane</location>
        <topology evidence="1">Single-pass membrane protein</topology>
    </subcellularLocation>
</comment>
<sequence length="1455" mass="150693">MLTGFFLLLLQALSCFLGVHGLAATDTIGDADPPQSGYLPNHNMNPDIVSSPSFGILWKNQYLAKEKWYAKPLVYTPNGGKQLVFLASAMNTIRTLDAVTGTLISQRTVQPPFLQSDLGCTDIPDYIGIIGTPVIDPSTDTVYFFSKGYKNGASSGGVANGLYKFYAVSILDLTDRPGFPVLIDGHNADNDPTRYFIGGTVLQRPSVALIGGVVFGGFGGHCDLFNYTGMVVGVSTTPNVGVVSLFATEISPFAPAVVTDITQQQGGKAGIWQGGMGLATDGSRLFFATGNGMGHENKETPASGRTILSTLDECVVNLAVGSNGKLNLSDYFEPYEYIAMDAGDRDLGSGGVALLDPSVFRGVGVARMAVTIGKNGKAYIMNADNLGGFKLGPGATDNVIQTITAAGSVFGGSGSYPLEGGYIYFTPVGAPTIAYKIGVDGNGKPLFTKAGVTADSSAGRVGVGVPTITTYKGQVGSGILWITDVDTGLRAYKAVPDSNGNLIKINLPPTGGLNKFQRPVFGDTRLYVSDNNGNVICLGSPVSLPLNCTSPVDFGSVILGSTSTNIVKCTALIAITSLAGLTTSDPTWVASNSSLPTGALAQGQTFTFPVTWNLTQASVQNAQNASFGATTPGVKSGSVTVYTNNGVAKFSNSLPISLTGTQVSAKPFLQLTPAEVDFGGIVVTSNSTPAATDSSFIIANLGNLTMTITGYAYANDSDDPIDYKNTTATNDGTRIGDNFVSSDLPAKGTQLEPGQSIIVPISFQADAVGNYQNIFTVWTDGGVSYVLMTGSASTSPIAGFGVSTSEGGYDPNPVMDFGVVTAGTTVTRKIRICNTGGSPLEITKSKPPVQTELRAENPTLDLHEGQFIAAGDCAYGPVDIAALYEPPNSPDHTVKDTWILNTDDLNFGVHEVAISATIRSNMVGPTLSNGSTIYAYLGCYYDGNGRQLTKQYNLGTSNENGICQKTCHDAGYTFAGTEYHTECWCGNNPPAALKYYPESAKKCTWSCPGDTLQSCGGDGTFVSIYYDTTKYTPGCGSIPCSSSSSVSSSSVSSTMSATVISGSSTASGFSATSSVSGVSNATTTSLPTSTTTSVAVPTPTGPIVNPGNANWKSLGCYLDPTTPNKALYPYTKYANDSMTVVICENYCQGLGNKYAGLEYRRECYCSNTLVTAATANDTGCTLTCYGNSSEYCGGSSRMNVYQVVLPSSSSSSSISSSFPSSSSSATLLSSTTSTATSSNSSMAVSSTSSTIFTTATSSFTSSATSPSSSSNSTTASTTSTTTNTSTTLTTITSTSASSASTKTTTLSTTLMTSTTTTTASAKVCTATATMDYYSQGCYAEPITGRAFPKLLLANDSMTVELCLAVAKAALPATTYRYVGLEYGRECWAGTAAFPSPTQYAGSLACPKACKGNSTESCGGSNMFNLYVSNTVTFAATVSVATVTTGSAVSTTTPAC</sequence>
<dbReference type="GO" id="GO:0005886">
    <property type="term" value="C:plasma membrane"/>
    <property type="evidence" value="ECO:0007669"/>
    <property type="project" value="TreeGrafter"/>
</dbReference>
<evidence type="ECO:0000313" key="11">
    <source>
        <dbReference type="Proteomes" id="UP000192927"/>
    </source>
</evidence>
<keyword evidence="6" id="KW-0325">Glycoprotein</keyword>
<dbReference type="PANTHER" id="PTHR24269">
    <property type="entry name" value="KREMEN PROTEIN"/>
    <property type="match status" value="1"/>
</dbReference>
<dbReference type="InterPro" id="IPR013783">
    <property type="entry name" value="Ig-like_fold"/>
</dbReference>
<dbReference type="PANTHER" id="PTHR24269:SF25">
    <property type="entry name" value="WSC DOMAIN-CONTAINING PROTEIN"/>
    <property type="match status" value="1"/>
</dbReference>
<dbReference type="InterPro" id="IPR051836">
    <property type="entry name" value="Kremen_rcpt"/>
</dbReference>
<feature type="region of interest" description="Disordered" evidence="7">
    <location>
        <begin position="1258"/>
        <end position="1285"/>
    </location>
</feature>
<evidence type="ECO:0000256" key="6">
    <source>
        <dbReference type="ARBA" id="ARBA00023180"/>
    </source>
</evidence>
<proteinExistence type="predicted"/>
<reference evidence="11" key="1">
    <citation type="submission" date="2017-03" db="EMBL/GenBank/DDBJ databases">
        <authorList>
            <person name="Sharma R."/>
            <person name="Thines M."/>
        </authorList>
    </citation>
    <scope>NUCLEOTIDE SEQUENCE [LARGE SCALE GENOMIC DNA]</scope>
</reference>
<keyword evidence="11" id="KW-1185">Reference proteome</keyword>
<keyword evidence="4" id="KW-1133">Transmembrane helix</keyword>
<feature type="signal peptide" evidence="8">
    <location>
        <begin position="1"/>
        <end position="24"/>
    </location>
</feature>
<dbReference type="Proteomes" id="UP000192927">
    <property type="component" value="Unassembled WGS sequence"/>
</dbReference>
<evidence type="ECO:0000256" key="1">
    <source>
        <dbReference type="ARBA" id="ARBA00004167"/>
    </source>
</evidence>
<evidence type="ECO:0000256" key="3">
    <source>
        <dbReference type="ARBA" id="ARBA00022729"/>
    </source>
</evidence>
<accession>A0A1W5D3M7</accession>
<evidence type="ECO:0000256" key="4">
    <source>
        <dbReference type="ARBA" id="ARBA00022989"/>
    </source>
</evidence>
<feature type="chain" id="PRO_5013275301" evidence="8">
    <location>
        <begin position="25"/>
        <end position="1455"/>
    </location>
</feature>
<organism evidence="10 11">
    <name type="scientific">Lasallia pustulata</name>
    <dbReference type="NCBI Taxonomy" id="136370"/>
    <lineage>
        <taxon>Eukaryota</taxon>
        <taxon>Fungi</taxon>
        <taxon>Dikarya</taxon>
        <taxon>Ascomycota</taxon>
        <taxon>Pezizomycotina</taxon>
        <taxon>Lecanoromycetes</taxon>
        <taxon>OSLEUM clade</taxon>
        <taxon>Umbilicariomycetidae</taxon>
        <taxon>Umbilicariales</taxon>
        <taxon>Umbilicariaceae</taxon>
        <taxon>Lasallia</taxon>
    </lineage>
</organism>
<feature type="domain" description="WSC" evidence="9">
    <location>
        <begin position="1331"/>
        <end position="1429"/>
    </location>
</feature>
<protein>
    <submittedName>
        <fullName evidence="10">Wsc domain-containing protein</fullName>
    </submittedName>
</protein>
<evidence type="ECO:0000256" key="2">
    <source>
        <dbReference type="ARBA" id="ARBA00022692"/>
    </source>
</evidence>
<evidence type="ECO:0000256" key="7">
    <source>
        <dbReference type="SAM" id="MobiDB-lite"/>
    </source>
</evidence>